<sequence>MPRVTPSSAKAPAPKSIASKDSALQPKSHNVRKRPRNNSSEKNELQDTEEPSAVKKTKTKTKTLKNAQGWNVSVNYSLICTSRYQPVDASSYSLELHCHQNSNQLFATIEFGDLKGVMRLCPEKALSSKADSEESEDEDEEDEEPKLLLLDESRKRVSSPMATSLDLRPKNGL</sequence>
<dbReference type="Proteomes" id="UP000664132">
    <property type="component" value="Unassembled WGS sequence"/>
</dbReference>
<accession>A0A8H7TEA8</accession>
<evidence type="ECO:0000313" key="3">
    <source>
        <dbReference type="Proteomes" id="UP000664132"/>
    </source>
</evidence>
<proteinExistence type="predicted"/>
<comment type="caution">
    <text evidence="2">The sequence shown here is derived from an EMBL/GenBank/DDBJ whole genome shotgun (WGS) entry which is preliminary data.</text>
</comment>
<dbReference type="AlphaFoldDB" id="A0A8H7TEA8"/>
<dbReference type="EMBL" id="JAFJYH010000160">
    <property type="protein sequence ID" value="KAG4417258.1"/>
    <property type="molecule type" value="Genomic_DNA"/>
</dbReference>
<keyword evidence="3" id="KW-1185">Reference proteome</keyword>
<dbReference type="OrthoDB" id="3545182at2759"/>
<evidence type="ECO:0000313" key="2">
    <source>
        <dbReference type="EMBL" id="KAG4417258.1"/>
    </source>
</evidence>
<protein>
    <submittedName>
        <fullName evidence="2">Uncharacterized protein</fullName>
    </submittedName>
</protein>
<name>A0A8H7TEA8_9HELO</name>
<feature type="compositionally biased region" description="Basic and acidic residues" evidence="1">
    <location>
        <begin position="145"/>
        <end position="155"/>
    </location>
</feature>
<organism evidence="2 3">
    <name type="scientific">Cadophora malorum</name>
    <dbReference type="NCBI Taxonomy" id="108018"/>
    <lineage>
        <taxon>Eukaryota</taxon>
        <taxon>Fungi</taxon>
        <taxon>Dikarya</taxon>
        <taxon>Ascomycota</taxon>
        <taxon>Pezizomycotina</taxon>
        <taxon>Leotiomycetes</taxon>
        <taxon>Helotiales</taxon>
        <taxon>Ploettnerulaceae</taxon>
        <taxon>Cadophora</taxon>
    </lineage>
</organism>
<evidence type="ECO:0000256" key="1">
    <source>
        <dbReference type="SAM" id="MobiDB-lite"/>
    </source>
</evidence>
<feature type="compositionally biased region" description="Acidic residues" evidence="1">
    <location>
        <begin position="133"/>
        <end position="144"/>
    </location>
</feature>
<feature type="region of interest" description="Disordered" evidence="1">
    <location>
        <begin position="1"/>
        <end position="60"/>
    </location>
</feature>
<reference evidence="2" key="1">
    <citation type="submission" date="2021-02" db="EMBL/GenBank/DDBJ databases">
        <title>Genome sequence Cadophora malorum strain M34.</title>
        <authorList>
            <person name="Stefanovic E."/>
            <person name="Vu D."/>
            <person name="Scully C."/>
            <person name="Dijksterhuis J."/>
            <person name="Roader J."/>
            <person name="Houbraken J."/>
        </authorList>
    </citation>
    <scope>NUCLEOTIDE SEQUENCE</scope>
    <source>
        <strain evidence="2">M34</strain>
    </source>
</reference>
<gene>
    <name evidence="2" type="ORF">IFR04_009628</name>
</gene>
<feature type="region of interest" description="Disordered" evidence="1">
    <location>
        <begin position="126"/>
        <end position="173"/>
    </location>
</feature>
<feature type="compositionally biased region" description="Low complexity" evidence="1">
    <location>
        <begin position="1"/>
        <end position="23"/>
    </location>
</feature>